<evidence type="ECO:0000313" key="1">
    <source>
        <dbReference type="EMBL" id="WUN79341.1"/>
    </source>
</evidence>
<protein>
    <submittedName>
        <fullName evidence="1">Uncharacterized protein</fullName>
    </submittedName>
</protein>
<sequence length="196" mass="21722">MSLCVLDAVFSINADYDRHTAPTCHRYATWAGISPYLPTSDEQPLSRFVTQVRTAGVEDFSAHVLRNRQRTRAHHGAPRKAEAALGYAEILTAHGLNTLAEADALLADTDRLKSAERHLAGTPGHGSGARLAYLWMLVGADDRIKPDRMILRWLQGVLHRPVTTPEATRLVKEAATQLGCTPWELDHAIWNTQRTP</sequence>
<keyword evidence="2" id="KW-1185">Reference proteome</keyword>
<dbReference type="Proteomes" id="UP001432312">
    <property type="component" value="Chromosome"/>
</dbReference>
<organism evidence="1 2">
    <name type="scientific">Streptomyces erythrochromogenes</name>
    <dbReference type="NCBI Taxonomy" id="285574"/>
    <lineage>
        <taxon>Bacteria</taxon>
        <taxon>Bacillati</taxon>
        <taxon>Actinomycetota</taxon>
        <taxon>Actinomycetes</taxon>
        <taxon>Kitasatosporales</taxon>
        <taxon>Streptomycetaceae</taxon>
        <taxon>Streptomyces</taxon>
    </lineage>
</organism>
<dbReference type="EMBL" id="CP108036">
    <property type="protein sequence ID" value="WUN79341.1"/>
    <property type="molecule type" value="Genomic_DNA"/>
</dbReference>
<dbReference type="GeneID" id="95496968"/>
<proteinExistence type="predicted"/>
<dbReference type="RefSeq" id="WP_328739252.1">
    <property type="nucleotide sequence ID" value="NZ_CP108036.1"/>
</dbReference>
<evidence type="ECO:0000313" key="2">
    <source>
        <dbReference type="Proteomes" id="UP001432312"/>
    </source>
</evidence>
<name>A0ABZ1Q9I2_9ACTN</name>
<accession>A0ABZ1Q9I2</accession>
<gene>
    <name evidence="1" type="ORF">OHA91_13005</name>
</gene>
<reference evidence="1" key="1">
    <citation type="submission" date="2022-10" db="EMBL/GenBank/DDBJ databases">
        <title>The complete genomes of actinobacterial strains from the NBC collection.</title>
        <authorList>
            <person name="Joergensen T.S."/>
            <person name="Alvarez Arevalo M."/>
            <person name="Sterndorff E.B."/>
            <person name="Faurdal D."/>
            <person name="Vuksanovic O."/>
            <person name="Mourched A.-S."/>
            <person name="Charusanti P."/>
            <person name="Shaw S."/>
            <person name="Blin K."/>
            <person name="Weber T."/>
        </authorList>
    </citation>
    <scope>NUCLEOTIDE SEQUENCE</scope>
    <source>
        <strain evidence="1">NBC_00303</strain>
    </source>
</reference>